<dbReference type="AlphaFoldDB" id="A0A227JF21"/>
<dbReference type="Proteomes" id="UP000214596">
    <property type="component" value="Unassembled WGS sequence"/>
</dbReference>
<dbReference type="EMBL" id="NIXT01000238">
    <property type="protein sequence ID" value="OXE33666.1"/>
    <property type="molecule type" value="Genomic_DNA"/>
</dbReference>
<evidence type="ECO:0000313" key="2">
    <source>
        <dbReference type="Proteomes" id="UP000214596"/>
    </source>
</evidence>
<sequence>MVYCAIKCISFGFVFWCFMKVWLLRIFGFIVGTALAFAFEFALLLIINEVFDTRLVPRGIGWVAIPFFIGVGAAKLAPELSYFTKFKQTSFKQWFWSRSTVTRIVVIAPIFWICSVALYVFLFEPYGYMRDRDYMHMLKVMLFPSAILVVGHMVYLKLIVPKSAENKHNKAFKSDS</sequence>
<name>A0A227JF21_VIBPH</name>
<dbReference type="OrthoDB" id="9871221at2"/>
<protein>
    <submittedName>
        <fullName evidence="1">Uncharacterized protein</fullName>
    </submittedName>
</protein>
<reference evidence="1 2" key="1">
    <citation type="journal article" date="2017" name="Appl. Environ. Microbiol.">
        <title>Parallel evolution of two clades of a major Atlantic endemic Vibrio parahaemolyticus pathogen lineage by independent acquisition of related pathogenicity islands.</title>
        <authorList>
            <person name="Xu F."/>
            <person name="Gonzalez-Escalona N."/>
            <person name="Drees K.P."/>
            <person name="Sebra R.P."/>
            <person name="Cooper V.S."/>
            <person name="Jones S.H."/>
            <person name="Whistler C.A."/>
        </authorList>
    </citation>
    <scope>NUCLEOTIDE SEQUENCE [LARGE SCALE GENOMIC DNA]</scope>
    <source>
        <strain evidence="1 2">MAVP-3</strain>
    </source>
</reference>
<accession>A0A227JF21</accession>
<organism evidence="1 2">
    <name type="scientific">Vibrio parahaemolyticus</name>
    <dbReference type="NCBI Taxonomy" id="670"/>
    <lineage>
        <taxon>Bacteria</taxon>
        <taxon>Pseudomonadati</taxon>
        <taxon>Pseudomonadota</taxon>
        <taxon>Gammaproteobacteria</taxon>
        <taxon>Vibrionales</taxon>
        <taxon>Vibrionaceae</taxon>
        <taxon>Vibrio</taxon>
    </lineage>
</organism>
<comment type="caution">
    <text evidence="1">The sequence shown here is derived from an EMBL/GenBank/DDBJ whole genome shotgun (WGS) entry which is preliminary data.</text>
</comment>
<evidence type="ECO:0000313" key="1">
    <source>
        <dbReference type="EMBL" id="OXE33666.1"/>
    </source>
</evidence>
<gene>
    <name evidence="1" type="ORF">CA163_06335</name>
</gene>
<proteinExistence type="predicted"/>